<dbReference type="PANTHER" id="PTHR11070">
    <property type="entry name" value="UVRD / RECB / PCRA DNA HELICASE FAMILY MEMBER"/>
    <property type="match status" value="1"/>
</dbReference>
<dbReference type="Gene3D" id="1.10.150.80">
    <property type="entry name" value="HRDC domain"/>
    <property type="match status" value="1"/>
</dbReference>
<dbReference type="GO" id="GO:0043138">
    <property type="term" value="F:3'-5' DNA helicase activity"/>
    <property type="evidence" value="ECO:0007669"/>
    <property type="project" value="UniProtKB-EC"/>
</dbReference>
<evidence type="ECO:0000256" key="2">
    <source>
        <dbReference type="ARBA" id="ARBA00022741"/>
    </source>
</evidence>
<protein>
    <recommendedName>
        <fullName evidence="9">DNA 3'-5' helicase</fullName>
        <ecNumber evidence="9">5.6.2.4</ecNumber>
    </recommendedName>
</protein>
<dbReference type="CDD" id="cd17932">
    <property type="entry name" value="DEXQc_UvrD"/>
    <property type="match status" value="1"/>
</dbReference>
<dbReference type="PANTHER" id="PTHR11070:SF2">
    <property type="entry name" value="ATP-DEPENDENT DNA HELICASE SRS2"/>
    <property type="match status" value="1"/>
</dbReference>
<evidence type="ECO:0000259" key="11">
    <source>
        <dbReference type="PROSITE" id="PS50967"/>
    </source>
</evidence>
<dbReference type="GO" id="GO:0003677">
    <property type="term" value="F:DNA binding"/>
    <property type="evidence" value="ECO:0007669"/>
    <property type="project" value="UniProtKB-KW"/>
</dbReference>
<dbReference type="InterPro" id="IPR000212">
    <property type="entry name" value="DNA_helicase_UvrD/REP"/>
</dbReference>
<dbReference type="Gene3D" id="3.40.50.300">
    <property type="entry name" value="P-loop containing nucleotide triphosphate hydrolases"/>
    <property type="match status" value="3"/>
</dbReference>
<dbReference type="InterPro" id="IPR010997">
    <property type="entry name" value="HRDC-like_sf"/>
</dbReference>
<dbReference type="Pfam" id="PF13361">
    <property type="entry name" value="UvrD_C"/>
    <property type="match status" value="2"/>
</dbReference>
<proteinExistence type="inferred from homology"/>
<dbReference type="SUPFAM" id="SSF52540">
    <property type="entry name" value="P-loop containing nucleoside triphosphate hydrolases"/>
    <property type="match status" value="1"/>
</dbReference>
<keyword evidence="2" id="KW-0547">Nucleotide-binding</keyword>
<evidence type="ECO:0000256" key="1">
    <source>
        <dbReference type="ARBA" id="ARBA00009922"/>
    </source>
</evidence>
<evidence type="ECO:0000256" key="9">
    <source>
        <dbReference type="ARBA" id="ARBA00034808"/>
    </source>
</evidence>
<evidence type="ECO:0000256" key="3">
    <source>
        <dbReference type="ARBA" id="ARBA00022801"/>
    </source>
</evidence>
<feature type="domain" description="HRDC" evidence="11">
    <location>
        <begin position="574"/>
        <end position="653"/>
    </location>
</feature>
<evidence type="ECO:0000256" key="6">
    <source>
        <dbReference type="ARBA" id="ARBA00023125"/>
    </source>
</evidence>
<organism evidence="14">
    <name type="scientific">freshwater metagenome</name>
    <dbReference type="NCBI Taxonomy" id="449393"/>
    <lineage>
        <taxon>unclassified sequences</taxon>
        <taxon>metagenomes</taxon>
        <taxon>ecological metagenomes</taxon>
    </lineage>
</organism>
<evidence type="ECO:0000256" key="10">
    <source>
        <dbReference type="ARBA" id="ARBA00048988"/>
    </source>
</evidence>
<dbReference type="Gene3D" id="1.10.10.160">
    <property type="match status" value="1"/>
</dbReference>
<comment type="catalytic activity">
    <reaction evidence="10">
        <text>ATP + H2O = ADP + phosphate + H(+)</text>
        <dbReference type="Rhea" id="RHEA:13065"/>
        <dbReference type="ChEBI" id="CHEBI:15377"/>
        <dbReference type="ChEBI" id="CHEBI:15378"/>
        <dbReference type="ChEBI" id="CHEBI:30616"/>
        <dbReference type="ChEBI" id="CHEBI:43474"/>
        <dbReference type="ChEBI" id="CHEBI:456216"/>
        <dbReference type="EC" id="5.6.2.4"/>
    </reaction>
</comment>
<evidence type="ECO:0000256" key="7">
    <source>
        <dbReference type="ARBA" id="ARBA00023235"/>
    </source>
</evidence>
<dbReference type="SUPFAM" id="SSF47819">
    <property type="entry name" value="HRDC-like"/>
    <property type="match status" value="1"/>
</dbReference>
<evidence type="ECO:0000256" key="5">
    <source>
        <dbReference type="ARBA" id="ARBA00022840"/>
    </source>
</evidence>
<dbReference type="Gene3D" id="1.10.486.10">
    <property type="entry name" value="PCRA, domain 4"/>
    <property type="match status" value="1"/>
</dbReference>
<dbReference type="InterPro" id="IPR014017">
    <property type="entry name" value="DNA_helicase_UvrD-like_C"/>
</dbReference>
<keyword evidence="6" id="KW-0238">DNA-binding</keyword>
<evidence type="ECO:0000256" key="4">
    <source>
        <dbReference type="ARBA" id="ARBA00022806"/>
    </source>
</evidence>
<dbReference type="InterPro" id="IPR027417">
    <property type="entry name" value="P-loop_NTPase"/>
</dbReference>
<dbReference type="EMBL" id="CAFAAL010000056">
    <property type="protein sequence ID" value="CAB4803239.1"/>
    <property type="molecule type" value="Genomic_DNA"/>
</dbReference>
<evidence type="ECO:0000259" key="12">
    <source>
        <dbReference type="PROSITE" id="PS51198"/>
    </source>
</evidence>
<keyword evidence="4" id="KW-0347">Helicase</keyword>
<dbReference type="InterPro" id="IPR014016">
    <property type="entry name" value="UvrD-like_ATP-bd"/>
</dbReference>
<evidence type="ECO:0000256" key="8">
    <source>
        <dbReference type="ARBA" id="ARBA00034617"/>
    </source>
</evidence>
<feature type="domain" description="UvrD-like helicase ATP-binding" evidence="12">
    <location>
        <begin position="18"/>
        <end position="294"/>
    </location>
</feature>
<dbReference type="EC" id="5.6.2.4" evidence="9"/>
<dbReference type="InterPro" id="IPR002121">
    <property type="entry name" value="HRDC_dom"/>
</dbReference>
<sequence length="653" mass="72372">MPYDVVVIIADLKKELLLGLDPTQQSAITSTAPLLAVIAGAGSGKTGVLTRRVAYRCLTESADASHVAVLTFTRQAATELRRRLRALGLRDTIIAGTFHSVALALLRQRWDEQGKSHPVVVSDRRRLIGEVIGPKRTANINDLSSDIDWARSRNITADRYASAIQSSGRRSSAPVADVAKVMSDIQMLKRKRGVIDLDDLLSLTIDAMRDDNNFANIVHWKIRHLFVDEAQDLNPLQLAVLDQWRTGRDDLTLVGDPSQSIYGFNGADPSVLTALEQRFPGIEVIRLSANYRCTPQVVQAGLRALSHLPTDPPQLFSTRPDGAPVQIYGFDDEKAEANGIAQIIESWRTPTSRWRDFAILARTNAQLAPLRDALTAHNIPTRIVGSVAADPVQRATREVGDLPSSIRIATWSRDARAPLAEDSSETEEDLVARRRVADAVDEFLTEGGGDGRTFLAWVRTNRPFEDERYQDSVELLTFHGAKGREWDNVVLAGCEQGLIPHSSAKTPAETAEEIRLAYVAMTRAADRLAITHAQSRRGRSRTRSPFVEGVDMILEVAPPSSDYVRDQTLRRQELEPHDFVYDELLLWRANAGRVANLDPMIFCSDEVLRRIARARPTSVEDLSAIEGFGQSMALRVGQRILNAVQRGIERTKN</sequence>
<dbReference type="Pfam" id="PF00570">
    <property type="entry name" value="HRDC"/>
    <property type="match status" value="1"/>
</dbReference>
<comment type="catalytic activity">
    <reaction evidence="8">
        <text>Couples ATP hydrolysis with the unwinding of duplex DNA by translocating in the 3'-5' direction.</text>
        <dbReference type="EC" id="5.6.2.4"/>
    </reaction>
</comment>
<keyword evidence="5" id="KW-0067">ATP-binding</keyword>
<reference evidence="14" key="1">
    <citation type="submission" date="2020-05" db="EMBL/GenBank/DDBJ databases">
        <authorList>
            <person name="Chiriac C."/>
            <person name="Salcher M."/>
            <person name="Ghai R."/>
            <person name="Kavagutti S V."/>
        </authorList>
    </citation>
    <scope>NUCLEOTIDE SEQUENCE</scope>
</reference>
<dbReference type="GO" id="GO:0000725">
    <property type="term" value="P:recombinational repair"/>
    <property type="evidence" value="ECO:0007669"/>
    <property type="project" value="TreeGrafter"/>
</dbReference>
<keyword evidence="7" id="KW-0413">Isomerase</keyword>
<evidence type="ECO:0000259" key="13">
    <source>
        <dbReference type="PROSITE" id="PS51217"/>
    </source>
</evidence>
<keyword evidence="3" id="KW-0378">Hydrolase</keyword>
<feature type="domain" description="UvrD-like helicase C-terminal" evidence="13">
    <location>
        <begin position="294"/>
        <end position="574"/>
    </location>
</feature>
<dbReference type="InterPro" id="IPR044876">
    <property type="entry name" value="HRDC_dom_sf"/>
</dbReference>
<dbReference type="Pfam" id="PF00580">
    <property type="entry name" value="UvrD-helicase"/>
    <property type="match status" value="1"/>
</dbReference>
<dbReference type="AlphaFoldDB" id="A0A6J6Y378"/>
<dbReference type="InterPro" id="IPR013986">
    <property type="entry name" value="DExx_box_DNA_helicase_dom_sf"/>
</dbReference>
<dbReference type="GO" id="GO:0005524">
    <property type="term" value="F:ATP binding"/>
    <property type="evidence" value="ECO:0007669"/>
    <property type="project" value="UniProtKB-KW"/>
</dbReference>
<comment type="similarity">
    <text evidence="1">Belongs to the helicase family. UvrD subfamily.</text>
</comment>
<accession>A0A6J6Y378</accession>
<name>A0A6J6Y378_9ZZZZ</name>
<dbReference type="PROSITE" id="PS51217">
    <property type="entry name" value="UVRD_HELICASE_CTER"/>
    <property type="match status" value="1"/>
</dbReference>
<dbReference type="PROSITE" id="PS51198">
    <property type="entry name" value="UVRD_HELICASE_ATP_BIND"/>
    <property type="match status" value="1"/>
</dbReference>
<gene>
    <name evidence="14" type="ORF">UFOPK3004_00792</name>
</gene>
<dbReference type="PROSITE" id="PS50967">
    <property type="entry name" value="HRDC"/>
    <property type="match status" value="1"/>
</dbReference>
<evidence type="ECO:0000313" key="14">
    <source>
        <dbReference type="EMBL" id="CAB4803239.1"/>
    </source>
</evidence>
<dbReference type="GO" id="GO:0016787">
    <property type="term" value="F:hydrolase activity"/>
    <property type="evidence" value="ECO:0007669"/>
    <property type="project" value="UniProtKB-KW"/>
</dbReference>